<dbReference type="Pfam" id="PF00646">
    <property type="entry name" value="F-box"/>
    <property type="match status" value="1"/>
</dbReference>
<feature type="region of interest" description="Disordered" evidence="1">
    <location>
        <begin position="451"/>
        <end position="492"/>
    </location>
</feature>
<protein>
    <recommendedName>
        <fullName evidence="2">F-box domain-containing protein</fullName>
    </recommendedName>
</protein>
<evidence type="ECO:0000256" key="1">
    <source>
        <dbReference type="SAM" id="MobiDB-lite"/>
    </source>
</evidence>
<dbReference type="STRING" id="1047168.A0A0F4GGC2"/>
<evidence type="ECO:0000313" key="4">
    <source>
        <dbReference type="Proteomes" id="UP000033647"/>
    </source>
</evidence>
<feature type="domain" description="F-box" evidence="2">
    <location>
        <begin position="2"/>
        <end position="36"/>
    </location>
</feature>
<keyword evidence="4" id="KW-1185">Reference proteome</keyword>
<proteinExistence type="predicted"/>
<evidence type="ECO:0000259" key="2">
    <source>
        <dbReference type="Pfam" id="PF00646"/>
    </source>
</evidence>
<organism evidence="3 4">
    <name type="scientific">Zymoseptoria brevis</name>
    <dbReference type="NCBI Taxonomy" id="1047168"/>
    <lineage>
        <taxon>Eukaryota</taxon>
        <taxon>Fungi</taxon>
        <taxon>Dikarya</taxon>
        <taxon>Ascomycota</taxon>
        <taxon>Pezizomycotina</taxon>
        <taxon>Dothideomycetes</taxon>
        <taxon>Dothideomycetidae</taxon>
        <taxon>Mycosphaerellales</taxon>
        <taxon>Mycosphaerellaceae</taxon>
        <taxon>Zymoseptoria</taxon>
    </lineage>
</organism>
<gene>
    <name evidence="3" type="ORF">TI39_contig671g00002</name>
</gene>
<dbReference type="OrthoDB" id="3892448at2759"/>
<accession>A0A0F4GGC2</accession>
<feature type="compositionally biased region" description="Acidic residues" evidence="1">
    <location>
        <begin position="480"/>
        <end position="492"/>
    </location>
</feature>
<dbReference type="AlphaFoldDB" id="A0A0F4GGC2"/>
<dbReference type="EMBL" id="LAFY01000663">
    <property type="protein sequence ID" value="KJX96328.1"/>
    <property type="molecule type" value="Genomic_DNA"/>
</dbReference>
<dbReference type="Proteomes" id="UP000033647">
    <property type="component" value="Unassembled WGS sequence"/>
</dbReference>
<reference evidence="3 4" key="1">
    <citation type="submission" date="2015-03" db="EMBL/GenBank/DDBJ databases">
        <title>RNA-seq based gene annotation and comparative genomics of four Zymoseptoria species reveal species-specific pathogenicity related genes and transposable element activity.</title>
        <authorList>
            <person name="Grandaubert J."/>
            <person name="Bhattacharyya A."/>
            <person name="Stukenbrock E.H."/>
        </authorList>
    </citation>
    <scope>NUCLEOTIDE SEQUENCE [LARGE SCALE GENOMIC DNA]</scope>
    <source>
        <strain evidence="3 4">Zb18110</strain>
    </source>
</reference>
<evidence type="ECO:0000313" key="3">
    <source>
        <dbReference type="EMBL" id="KJX96328.1"/>
    </source>
</evidence>
<dbReference type="InterPro" id="IPR001810">
    <property type="entry name" value="F-box_dom"/>
</dbReference>
<name>A0A0F4GGC2_9PEZI</name>
<comment type="caution">
    <text evidence="3">The sequence shown here is derived from an EMBL/GenBank/DDBJ whole genome shotgun (WGS) entry which is preliminary data.</text>
</comment>
<sequence>MDNLPDELLGMICSHCNKLELKSLRLVSRTTLKAANECLLPEIVVFMNRESLESCKGIAAHPVFSRTARNLWIQADRPRRTSFSEWDAARKRQFVDLESIKTATDVVYASQSGIKKGDRQAAMLAIVQELQAKANLEVATWSKEQCESLYAKVLRITSEAEEIFYDHSLSTCFRNIFTRCPNVDSVEITLANSIRRGTIEENEAFKRSGARAFGDMDPETPGVDALTQLVSAALAVEFRPRVLKLGDVSHYAFMRKALSDQLKILFTDLEELTWKFTIPYLDDDEIDSEGFDETVQDFALPGKFVSLLEGAPKLRKLDLELPFSYQADELIMLAWVVGDVTWPLLVHVQLLNFDTTHADLSGFLLRHKDTLTSVCIGEVHLLDSGAGEESQDRWSDCFLSFAGKLPKVQEFDLRGKFYANWKEFYNFGDLEQNANNRYGRAVSEFLIAGGDQLPEFPEREESDGWLDDDEDDVLQPAVGDDAENDENVDPDV</sequence>
<feature type="compositionally biased region" description="Acidic residues" evidence="1">
    <location>
        <begin position="458"/>
        <end position="473"/>
    </location>
</feature>